<dbReference type="EMBL" id="JABJRC010000006">
    <property type="protein sequence ID" value="NOL43225.1"/>
    <property type="molecule type" value="Genomic_DNA"/>
</dbReference>
<dbReference type="AlphaFoldDB" id="A0A7Y4L2M4"/>
<proteinExistence type="inferred from homology"/>
<evidence type="ECO:0000256" key="4">
    <source>
        <dbReference type="ARBA" id="ARBA00022692"/>
    </source>
</evidence>
<feature type="domain" description="ABC transmembrane type-1" evidence="8">
    <location>
        <begin position="62"/>
        <end position="251"/>
    </location>
</feature>
<dbReference type="PROSITE" id="PS50928">
    <property type="entry name" value="ABC_TM1"/>
    <property type="match status" value="1"/>
</dbReference>
<dbReference type="GO" id="GO:0005886">
    <property type="term" value="C:plasma membrane"/>
    <property type="evidence" value="ECO:0007669"/>
    <property type="project" value="UniProtKB-SubCell"/>
</dbReference>
<dbReference type="Proteomes" id="UP000534306">
    <property type="component" value="Unassembled WGS sequence"/>
</dbReference>
<keyword evidence="9" id="KW-0762">Sugar transport</keyword>
<gene>
    <name evidence="9" type="ORF">HNR71_007011</name>
    <name evidence="10" type="ORF">HPO96_23550</name>
</gene>
<comment type="subcellular location">
    <subcellularLocation>
        <location evidence="1 7">Cell membrane</location>
        <topology evidence="1 7">Multi-pass membrane protein</topology>
    </subcellularLocation>
</comment>
<feature type="transmembrane region" description="Helical" evidence="7">
    <location>
        <begin position="184"/>
        <end position="206"/>
    </location>
</feature>
<feature type="transmembrane region" description="Helical" evidence="7">
    <location>
        <begin position="61"/>
        <end position="85"/>
    </location>
</feature>
<dbReference type="Gene3D" id="1.10.3720.10">
    <property type="entry name" value="MetI-like"/>
    <property type="match status" value="1"/>
</dbReference>
<keyword evidence="4 7" id="KW-0812">Transmembrane</keyword>
<feature type="transmembrane region" description="Helical" evidence="7">
    <location>
        <begin position="97"/>
        <end position="118"/>
    </location>
</feature>
<keyword evidence="11" id="KW-1185">Reference proteome</keyword>
<comment type="caution">
    <text evidence="10">The sequence shown here is derived from an EMBL/GenBank/DDBJ whole genome shotgun (WGS) entry which is preliminary data.</text>
</comment>
<reference evidence="9 12" key="2">
    <citation type="submission" date="2020-08" db="EMBL/GenBank/DDBJ databases">
        <title>Sequencing the genomes of 1000 actinobacteria strains.</title>
        <authorList>
            <person name="Klenk H.-P."/>
        </authorList>
    </citation>
    <scope>NUCLEOTIDE SEQUENCE [LARGE SCALE GENOMIC DNA]</scope>
    <source>
        <strain evidence="9 12">DSM 15626</strain>
    </source>
</reference>
<evidence type="ECO:0000313" key="11">
    <source>
        <dbReference type="Proteomes" id="UP000534306"/>
    </source>
</evidence>
<evidence type="ECO:0000256" key="5">
    <source>
        <dbReference type="ARBA" id="ARBA00022989"/>
    </source>
</evidence>
<name>A0A7Y4L2M4_9ACTN</name>
<dbReference type="Pfam" id="PF00528">
    <property type="entry name" value="BPD_transp_1"/>
    <property type="match status" value="1"/>
</dbReference>
<feature type="transmembrane region" description="Helical" evidence="7">
    <location>
        <begin position="130"/>
        <end position="147"/>
    </location>
</feature>
<feature type="transmembrane region" description="Helical" evidence="7">
    <location>
        <begin position="226"/>
        <end position="250"/>
    </location>
</feature>
<dbReference type="SUPFAM" id="SSF161098">
    <property type="entry name" value="MetI-like"/>
    <property type="match status" value="1"/>
</dbReference>
<evidence type="ECO:0000256" key="7">
    <source>
        <dbReference type="RuleBase" id="RU363032"/>
    </source>
</evidence>
<evidence type="ECO:0000259" key="8">
    <source>
        <dbReference type="PROSITE" id="PS50928"/>
    </source>
</evidence>
<evidence type="ECO:0000256" key="3">
    <source>
        <dbReference type="ARBA" id="ARBA00022475"/>
    </source>
</evidence>
<protein>
    <submittedName>
        <fullName evidence="10">Carbohydrate ABC transporter permease</fullName>
    </submittedName>
    <submittedName>
        <fullName evidence="9">Multiple sugar transport system permease protein</fullName>
    </submittedName>
</protein>
<dbReference type="InterPro" id="IPR035906">
    <property type="entry name" value="MetI-like_sf"/>
</dbReference>
<dbReference type="RefSeq" id="WP_171676055.1">
    <property type="nucleotide sequence ID" value="NZ_BAAAGT010000016.1"/>
</dbReference>
<keyword evidence="5 7" id="KW-1133">Transmembrane helix</keyword>
<evidence type="ECO:0000256" key="6">
    <source>
        <dbReference type="ARBA" id="ARBA00023136"/>
    </source>
</evidence>
<dbReference type="InterPro" id="IPR000515">
    <property type="entry name" value="MetI-like"/>
</dbReference>
<organism evidence="10 11">
    <name type="scientific">Kribbella sandramycini</name>
    <dbReference type="NCBI Taxonomy" id="60450"/>
    <lineage>
        <taxon>Bacteria</taxon>
        <taxon>Bacillati</taxon>
        <taxon>Actinomycetota</taxon>
        <taxon>Actinomycetes</taxon>
        <taxon>Propionibacteriales</taxon>
        <taxon>Kribbellaceae</taxon>
        <taxon>Kribbella</taxon>
    </lineage>
</organism>
<keyword evidence="3" id="KW-1003">Cell membrane</keyword>
<evidence type="ECO:0000313" key="9">
    <source>
        <dbReference type="EMBL" id="MBB6571374.1"/>
    </source>
</evidence>
<evidence type="ECO:0000313" key="10">
    <source>
        <dbReference type="EMBL" id="NOL43225.1"/>
    </source>
</evidence>
<feature type="transmembrane region" description="Helical" evidence="7">
    <location>
        <begin position="5"/>
        <end position="26"/>
    </location>
</feature>
<keyword evidence="6 7" id="KW-0472">Membrane</keyword>
<reference evidence="10 11" key="1">
    <citation type="submission" date="2020-05" db="EMBL/GenBank/DDBJ databases">
        <title>Genome sequence of Kribbella sandramycini ATCC 39419.</title>
        <authorList>
            <person name="Maclea K.S."/>
            <person name="Fair J.L."/>
        </authorList>
    </citation>
    <scope>NUCLEOTIDE SEQUENCE [LARGE SCALE GENOMIC DNA]</scope>
    <source>
        <strain evidence="10 11">ATCC 39419</strain>
    </source>
</reference>
<evidence type="ECO:0000313" key="12">
    <source>
        <dbReference type="Proteomes" id="UP000553957"/>
    </source>
</evidence>
<accession>A0A7Y4L2M4</accession>
<keyword evidence="2 7" id="KW-0813">Transport</keyword>
<evidence type="ECO:0000256" key="1">
    <source>
        <dbReference type="ARBA" id="ARBA00004651"/>
    </source>
</evidence>
<dbReference type="PANTHER" id="PTHR43744">
    <property type="entry name" value="ABC TRANSPORTER PERMEASE PROTEIN MG189-RELATED-RELATED"/>
    <property type="match status" value="1"/>
</dbReference>
<dbReference type="Proteomes" id="UP000553957">
    <property type="component" value="Unassembled WGS sequence"/>
</dbReference>
<dbReference type="EMBL" id="JACHKF010000001">
    <property type="protein sequence ID" value="MBB6571374.1"/>
    <property type="molecule type" value="Genomic_DNA"/>
</dbReference>
<sequence>MRTRFWPIVAHVLAIIAVLPLLWIVISALKPAADVFDFGWPTTWTLDNLQYVLLKIPMPRFLLNSAIVSVTVTVIALFFHSMAAYALARLRFPGRGIIFSGIMSTLLVSLPVILVPLFLVAKQLGLLDSYAGLIVPSIFHAFGIFLLRQYYLNIPRELEEAADLDGCGYWRRYWSVILPLSRPVLASLSVLFFLANWNAFLWPLTITRNPDLRVIQLGVSGMQGQYASAWNLILAAAVIAAIPTVVVFVAGQRRLVDAMKTTGLK</sequence>
<dbReference type="PANTHER" id="PTHR43744:SF12">
    <property type="entry name" value="ABC TRANSPORTER PERMEASE PROTEIN MG189-RELATED"/>
    <property type="match status" value="1"/>
</dbReference>
<dbReference type="GO" id="GO:0055085">
    <property type="term" value="P:transmembrane transport"/>
    <property type="evidence" value="ECO:0007669"/>
    <property type="project" value="InterPro"/>
</dbReference>
<evidence type="ECO:0000256" key="2">
    <source>
        <dbReference type="ARBA" id="ARBA00022448"/>
    </source>
</evidence>
<comment type="similarity">
    <text evidence="7">Belongs to the binding-protein-dependent transport system permease family.</text>
</comment>
<dbReference type="CDD" id="cd06261">
    <property type="entry name" value="TM_PBP2"/>
    <property type="match status" value="1"/>
</dbReference>